<organism evidence="1 2">
    <name type="scientific">Streptomyces solicathayae</name>
    <dbReference type="NCBI Taxonomy" id="3081768"/>
    <lineage>
        <taxon>Bacteria</taxon>
        <taxon>Bacillati</taxon>
        <taxon>Actinomycetota</taxon>
        <taxon>Actinomycetes</taxon>
        <taxon>Kitasatosporales</taxon>
        <taxon>Streptomycetaceae</taxon>
        <taxon>Streptomyces</taxon>
    </lineage>
</organism>
<dbReference type="EMBL" id="CP137573">
    <property type="protein sequence ID" value="WOX23831.1"/>
    <property type="molecule type" value="Genomic_DNA"/>
</dbReference>
<dbReference type="SUPFAM" id="SSF54197">
    <property type="entry name" value="HIT-like"/>
    <property type="match status" value="1"/>
</dbReference>
<evidence type="ECO:0000313" key="1">
    <source>
        <dbReference type="EMBL" id="WOX23831.1"/>
    </source>
</evidence>
<dbReference type="Gene3D" id="3.30.428.10">
    <property type="entry name" value="HIT-like"/>
    <property type="match status" value="1"/>
</dbReference>
<sequence length="208" mass="23203">MTVERVEPVESAEPSDYVKRLPIGEEIPLPEGGIPFWEVFPYEGDIRIKPLDEPVLPEPPRKGEDGEECPGCGDWEGPVLWSDEHWKLRGFTEPEGVPAQVMLLPKAHGDLADLPPERLAEFGGMLQRVERAIMTLDGIARVHINRYGDGGSHFHVWFFARPAGMLQLRGTCLPLWGDVLPKVPADEWQRTNRHIAHALATEGGTAHV</sequence>
<gene>
    <name evidence="1" type="ORF">R2D22_21560</name>
</gene>
<accession>A0ABZ0LWF7</accession>
<dbReference type="RefSeq" id="WP_318106126.1">
    <property type="nucleotide sequence ID" value="NZ_CP137573.1"/>
</dbReference>
<evidence type="ECO:0000313" key="2">
    <source>
        <dbReference type="Proteomes" id="UP001301731"/>
    </source>
</evidence>
<name>A0ABZ0LWF7_9ACTN</name>
<dbReference type="Proteomes" id="UP001301731">
    <property type="component" value="Chromosome"/>
</dbReference>
<dbReference type="InterPro" id="IPR036265">
    <property type="entry name" value="HIT-like_sf"/>
</dbReference>
<reference evidence="1 2" key="1">
    <citation type="submission" date="2023-10" db="EMBL/GenBank/DDBJ databases">
        <title>The genome sequence of Streptomyces sp. HUAS YS2.</title>
        <authorList>
            <person name="Mo P."/>
        </authorList>
    </citation>
    <scope>NUCLEOTIDE SEQUENCE [LARGE SCALE GENOMIC DNA]</scope>
    <source>
        <strain evidence="1 2">HUAS YS2</strain>
    </source>
</reference>
<proteinExistence type="predicted"/>
<protein>
    <recommendedName>
        <fullName evidence="3">Diadenosine tetraphosphate (Ap4A) hydrolase</fullName>
    </recommendedName>
</protein>
<evidence type="ECO:0008006" key="3">
    <source>
        <dbReference type="Google" id="ProtNLM"/>
    </source>
</evidence>
<keyword evidence="2" id="KW-1185">Reference proteome</keyword>